<evidence type="ECO:0000256" key="3">
    <source>
        <dbReference type="ARBA" id="ARBA00022737"/>
    </source>
</evidence>
<dbReference type="KEGG" id="bmy:BM_BM5177"/>
<dbReference type="OrthoDB" id="360521at2759"/>
<organism evidence="9">
    <name type="scientific">Brugia malayi</name>
    <name type="common">Filarial nematode worm</name>
    <dbReference type="NCBI Taxonomy" id="6279"/>
    <lineage>
        <taxon>Eukaryota</taxon>
        <taxon>Metazoa</taxon>
        <taxon>Ecdysozoa</taxon>
        <taxon>Nematoda</taxon>
        <taxon>Chromadorea</taxon>
        <taxon>Rhabditida</taxon>
        <taxon>Spirurina</taxon>
        <taxon>Spiruromorpha</taxon>
        <taxon>Filarioidea</taxon>
        <taxon>Onchocercidae</taxon>
        <taxon>Brugia</taxon>
    </lineage>
</organism>
<evidence type="ECO:0000313" key="10">
    <source>
        <dbReference type="Proteomes" id="UP000006672"/>
    </source>
</evidence>
<protein>
    <submittedName>
        <fullName evidence="9">BSD domain containing protein</fullName>
    </submittedName>
    <submittedName>
        <fullName evidence="11">Bm5177, isoform a</fullName>
    </submittedName>
</protein>
<dbReference type="CTD" id="6101848"/>
<sequence>MSINFLLTVVPPLPFISWCFSCLIPDLQFFLRRISDRISAMSNKDLLLRVEHVKYRMPGASKSPIGTFYVYEDRVEWLDNASDEKLVVLFSDIRGQRISPPNKTKTQLQICKHNEEQATFVFVNPLGKEMHVKDRDLVKEMLQQALIHHRQIVSQNVTQSLKYNKTKELEAKKKILERNKHLQEIYKHLVASKLISAQDFWSEYYQNKDVDGGKLGVSSGFLSSIAQSEGTNGVKLNLNIDTIQSIFRTYPAVERKHLELVPHEMTEQEFWARFFQSHYFHREREVASSQSDPFADCIKADNTEMRKLLDTKIAHKTLDFSYIHDDSLINSISSLSQHVSSPKDILMKRFNYHSERVLLTTAENEIPTVADLEGQTSEECMTETSKSKSGDEDDNEIVLESEELRIDKHEEELDLISFAVSGAVKPTKLYTDEQAQAYRDVVLRVCETMPEDEDYDDDLKDDSDSDYEDLLRMASVVTETPAKNITELTATDLVDLQAIHDSVAELLKHFWMCFPPTNPDMDEKLKRMNVTLRNFEENKIASAEERFGEKNIARCRQMLSFAYTRYDAYLQKKKKINHEIDDETTETIYGGHSSIHSNKRKTKKLKML</sequence>
<evidence type="ECO:0000256" key="1">
    <source>
        <dbReference type="ARBA" id="ARBA00004123"/>
    </source>
</evidence>
<dbReference type="WBParaSite" id="Bm5177a.1">
    <property type="protein sequence ID" value="Bm5177a.1"/>
    <property type="gene ID" value="WBGene00225438"/>
</dbReference>
<feature type="region of interest" description="Disordered" evidence="7">
    <location>
        <begin position="375"/>
        <end position="394"/>
    </location>
</feature>
<evidence type="ECO:0000313" key="11">
    <source>
        <dbReference type="WBParaSite" id="Bm5177a.1"/>
    </source>
</evidence>
<dbReference type="SUPFAM" id="SSF140383">
    <property type="entry name" value="BSD domain-like"/>
    <property type="match status" value="2"/>
</dbReference>
<evidence type="ECO:0000256" key="2">
    <source>
        <dbReference type="ARBA" id="ARBA00009448"/>
    </source>
</evidence>
<evidence type="ECO:0000256" key="7">
    <source>
        <dbReference type="SAM" id="MobiDB-lite"/>
    </source>
</evidence>
<feature type="domain" description="BSD" evidence="8">
    <location>
        <begin position="157"/>
        <end position="212"/>
    </location>
</feature>
<dbReference type="InterPro" id="IPR027079">
    <property type="entry name" value="Tfb1/GTF2H1"/>
</dbReference>
<comment type="subcellular location">
    <subcellularLocation>
        <location evidence="1">Nucleus</location>
    </subcellularLocation>
</comment>
<dbReference type="SUPFAM" id="SSF50729">
    <property type="entry name" value="PH domain-like"/>
    <property type="match status" value="1"/>
</dbReference>
<feature type="compositionally biased region" description="Polar residues" evidence="7">
    <location>
        <begin position="375"/>
        <end position="384"/>
    </location>
</feature>
<keyword evidence="6" id="KW-0539">Nucleus</keyword>
<reference evidence="10" key="1">
    <citation type="journal article" date="2007" name="Science">
        <title>Draft genome of the filarial nematode parasite Brugia malayi.</title>
        <authorList>
            <person name="Ghedin E."/>
            <person name="Wang S."/>
            <person name="Spiro D."/>
            <person name="Caler E."/>
            <person name="Zhao Q."/>
            <person name="Crabtree J."/>
            <person name="Allen J.E."/>
            <person name="Delcher A.L."/>
            <person name="Guiliano D.B."/>
            <person name="Miranda-Saavedra D."/>
            <person name="Angiuoli S.V."/>
            <person name="Creasy T."/>
            <person name="Amedeo P."/>
            <person name="Haas B."/>
            <person name="El-Sayed N.M."/>
            <person name="Wortman J.R."/>
            <person name="Feldblyum T."/>
            <person name="Tallon L."/>
            <person name="Schatz M."/>
            <person name="Shumway M."/>
            <person name="Koo H."/>
            <person name="Salzberg S.L."/>
            <person name="Schobel S."/>
            <person name="Pertea M."/>
            <person name="Pop M."/>
            <person name="White O."/>
            <person name="Barton G.J."/>
            <person name="Carlow C.K."/>
            <person name="Crawford M.J."/>
            <person name="Daub J."/>
            <person name="Dimmic M.W."/>
            <person name="Estes C.F."/>
            <person name="Foster J.M."/>
            <person name="Ganatra M."/>
            <person name="Gregory W.F."/>
            <person name="Johnson N.M."/>
            <person name="Jin J."/>
            <person name="Komuniecki R."/>
            <person name="Korf I."/>
            <person name="Kumar S."/>
            <person name="Laney S."/>
            <person name="Li B.W."/>
            <person name="Li W."/>
            <person name="Lindblom T.H."/>
            <person name="Lustigman S."/>
            <person name="Ma D."/>
            <person name="Maina C.V."/>
            <person name="Martin D.M."/>
            <person name="McCarter J.P."/>
            <person name="McReynolds L."/>
            <person name="Mitreva M."/>
            <person name="Nutman T.B."/>
            <person name="Parkinson J."/>
            <person name="Peregrin-Alvarez J.M."/>
            <person name="Poole C."/>
            <person name="Ren Q."/>
            <person name="Saunders L."/>
            <person name="Sluder A.E."/>
            <person name="Smith K."/>
            <person name="Stanke M."/>
            <person name="Unnasch T.R."/>
            <person name="Ware J."/>
            <person name="Wei A.D."/>
            <person name="Weil G."/>
            <person name="Williams D.J."/>
            <person name="Zhang Y."/>
            <person name="Williams S.A."/>
            <person name="Fraser-Liggett C."/>
            <person name="Slatko B."/>
            <person name="Blaxter M.L."/>
            <person name="Scott A.L."/>
        </authorList>
    </citation>
    <scope>NUCLEOTIDE SEQUENCE</scope>
    <source>
        <strain evidence="10">FR3</strain>
    </source>
</reference>
<dbReference type="CDD" id="cd13229">
    <property type="entry name" value="PH_TFIIH"/>
    <property type="match status" value="1"/>
</dbReference>
<evidence type="ECO:0000256" key="5">
    <source>
        <dbReference type="ARBA" id="ARBA00023163"/>
    </source>
</evidence>
<accession>A0A8L7T8F6</accession>
<reference evidence="11" key="3">
    <citation type="submission" date="2022-04" db="UniProtKB">
        <authorList>
            <consortium name="WormBaseParasite"/>
        </authorList>
    </citation>
    <scope>IDENTIFICATION</scope>
</reference>
<dbReference type="Gene3D" id="2.30.29.30">
    <property type="entry name" value="Pleckstrin-homology domain (PH domain)/Phosphotyrosine-binding domain (PTB)"/>
    <property type="match status" value="1"/>
</dbReference>
<dbReference type="PANTHER" id="PTHR12856">
    <property type="entry name" value="TRANSCRIPTION INITIATION FACTOR IIH-RELATED"/>
    <property type="match status" value="1"/>
</dbReference>
<evidence type="ECO:0000256" key="4">
    <source>
        <dbReference type="ARBA" id="ARBA00023015"/>
    </source>
</evidence>
<dbReference type="AlphaFoldDB" id="A0A4E9F0C3"/>
<keyword evidence="4" id="KW-0805">Transcription regulation</keyword>
<dbReference type="EMBL" id="CAAKNF010000196">
    <property type="protein sequence ID" value="VIO89477.1"/>
    <property type="molecule type" value="Genomic_DNA"/>
</dbReference>
<evidence type="ECO:0000259" key="8">
    <source>
        <dbReference type="PROSITE" id="PS50858"/>
    </source>
</evidence>
<feature type="domain" description="BSD" evidence="8">
    <location>
        <begin position="230"/>
        <end position="282"/>
    </location>
</feature>
<dbReference type="RefSeq" id="XP_042931563.1">
    <property type="nucleotide sequence ID" value="XM_043075629.1"/>
</dbReference>
<gene>
    <name evidence="9" type="primary">Bm5177</name>
    <name evidence="11" type="synonym">Bm1_34795</name>
    <name evidence="9" type="ORF">BM_BM5177</name>
</gene>
<dbReference type="GO" id="GO:0006289">
    <property type="term" value="P:nucleotide-excision repair"/>
    <property type="evidence" value="ECO:0007669"/>
    <property type="project" value="InterPro"/>
</dbReference>
<dbReference type="Pfam" id="PF03909">
    <property type="entry name" value="BSD"/>
    <property type="match status" value="1"/>
</dbReference>
<evidence type="ECO:0000256" key="6">
    <source>
        <dbReference type="ARBA" id="ARBA00023242"/>
    </source>
</evidence>
<dbReference type="GeneID" id="6101848"/>
<accession>A0A4E9F0C3</accession>
<keyword evidence="3" id="KW-0677">Repeat</keyword>
<dbReference type="InterPro" id="IPR005607">
    <property type="entry name" value="BSD_dom"/>
</dbReference>
<dbReference type="Gene3D" id="1.10.3970.10">
    <property type="entry name" value="BSD domain"/>
    <property type="match status" value="1"/>
</dbReference>
<reference evidence="9" key="2">
    <citation type="submission" date="2019-04" db="EMBL/GenBank/DDBJ databases">
        <authorList>
            <person name="Howe K."/>
            <person name="Paulini M."/>
            <person name="Williams G."/>
        </authorList>
    </citation>
    <scope>NUCLEOTIDE SEQUENCE [LARGE SCALE GENOMIC DNA]</scope>
    <source>
        <strain evidence="9">FR3</strain>
    </source>
</reference>
<dbReference type="Pfam" id="PF08567">
    <property type="entry name" value="PH_TFIIH"/>
    <property type="match status" value="1"/>
</dbReference>
<keyword evidence="5" id="KW-0804">Transcription</keyword>
<comment type="similarity">
    <text evidence="2">Belongs to the TFB1 family.</text>
</comment>
<dbReference type="Proteomes" id="UP000006672">
    <property type="component" value="Unassembled WGS sequence"/>
</dbReference>
<dbReference type="PROSITE" id="PS50858">
    <property type="entry name" value="BSD"/>
    <property type="match status" value="2"/>
</dbReference>
<dbReference type="SMART" id="SM00751">
    <property type="entry name" value="BSD"/>
    <property type="match status" value="2"/>
</dbReference>
<evidence type="ECO:0000313" key="9">
    <source>
        <dbReference type="EMBL" id="VIO89477.1"/>
    </source>
</evidence>
<dbReference type="Gene3D" id="6.10.140.1200">
    <property type="match status" value="1"/>
</dbReference>
<name>A0A4E9F0C3_BRUMA</name>
<dbReference type="InterPro" id="IPR013876">
    <property type="entry name" value="TFIIH_BTF_p62_N"/>
</dbReference>
<dbReference type="GO" id="GO:0000439">
    <property type="term" value="C:transcription factor TFIIH core complex"/>
    <property type="evidence" value="ECO:0007669"/>
    <property type="project" value="InterPro"/>
</dbReference>
<dbReference type="GO" id="GO:0006351">
    <property type="term" value="P:DNA-templated transcription"/>
    <property type="evidence" value="ECO:0007669"/>
    <property type="project" value="InterPro"/>
</dbReference>
<dbReference type="InterPro" id="IPR035925">
    <property type="entry name" value="BSD_dom_sf"/>
</dbReference>
<dbReference type="OMA" id="PHEMTEQ"/>
<proteinExistence type="inferred from homology"/>
<dbReference type="InterPro" id="IPR011993">
    <property type="entry name" value="PH-like_dom_sf"/>
</dbReference>
<keyword evidence="10" id="KW-1185">Reference proteome</keyword>